<organism evidence="2 3">
    <name type="scientific">Metabacillus sediminis</name>
    <dbReference type="NCBI Taxonomy" id="3117746"/>
    <lineage>
        <taxon>Bacteria</taxon>
        <taxon>Bacillati</taxon>
        <taxon>Bacillota</taxon>
        <taxon>Bacilli</taxon>
        <taxon>Bacillales</taxon>
        <taxon>Bacillaceae</taxon>
        <taxon>Metabacillus</taxon>
    </lineage>
</organism>
<dbReference type="Gene3D" id="3.90.1150.200">
    <property type="match status" value="1"/>
</dbReference>
<gene>
    <name evidence="2" type="ORF">WCV65_04000</name>
</gene>
<keyword evidence="3" id="KW-1185">Reference proteome</keyword>
<evidence type="ECO:0000313" key="3">
    <source>
        <dbReference type="Proteomes" id="UP001377337"/>
    </source>
</evidence>
<protein>
    <submittedName>
        <fullName evidence="2">DUF1801 domain-containing protein</fullName>
    </submittedName>
</protein>
<proteinExistence type="predicted"/>
<dbReference type="EMBL" id="CP147407">
    <property type="protein sequence ID" value="WXB97675.1"/>
    <property type="molecule type" value="Genomic_DNA"/>
</dbReference>
<dbReference type="Proteomes" id="UP001377337">
    <property type="component" value="Chromosome"/>
</dbReference>
<dbReference type="InterPro" id="IPR014922">
    <property type="entry name" value="YdhG-like"/>
</dbReference>
<dbReference type="RefSeq" id="WP_338780271.1">
    <property type="nucleotide sequence ID" value="NZ_CP147407.1"/>
</dbReference>
<name>A0ABZ2NJ72_9BACI</name>
<reference evidence="2 3" key="1">
    <citation type="submission" date="2024-02" db="EMBL/GenBank/DDBJ databases">
        <title>Seven novel Bacillus-like species.</title>
        <authorList>
            <person name="Liu G."/>
        </authorList>
    </citation>
    <scope>NUCLEOTIDE SEQUENCE [LARGE SCALE GENOMIC DNA]</scope>
    <source>
        <strain evidence="2 3">FJAT-52054</strain>
    </source>
</reference>
<dbReference type="Pfam" id="PF08818">
    <property type="entry name" value="DUF1801"/>
    <property type="match status" value="1"/>
</dbReference>
<evidence type="ECO:0000313" key="2">
    <source>
        <dbReference type="EMBL" id="WXB97675.1"/>
    </source>
</evidence>
<sequence>MANTGSEQVEEFMINLEHPLKNEITEVRSIILASCGKLTEHVKWNAPSFCINGEDRITFNLRGQKSFRLIFHRGAKGKSGTGKEPLFNDETGLLNWAAPDRAIAVFTDMEDINKKRGHLEKIVETWIELTE</sequence>
<accession>A0ABZ2NJ72</accession>
<dbReference type="SUPFAM" id="SSF159888">
    <property type="entry name" value="YdhG-like"/>
    <property type="match status" value="1"/>
</dbReference>
<evidence type="ECO:0000259" key="1">
    <source>
        <dbReference type="Pfam" id="PF08818"/>
    </source>
</evidence>
<feature type="domain" description="YdhG-like" evidence="1">
    <location>
        <begin position="21"/>
        <end position="127"/>
    </location>
</feature>